<sequence>MAPLLTYSLFYLLLAHFSFTSVVGTVAIESRDSSPISVTASDWIWTATTTANTFVGLRKDFTPPLGKLPVAAEIVITASEFFTLFVNGDLVGSGTPPARTRFAQRFCADLIPSLNVFAVNASTASTLGGLIATILVTYSDGTTDTLVSDSTWRAKSGLPAGFEQLSFDDTAWAAATVSGSYETGIWASTEVYIPSDPPVLTLERATWIWTDVIPPSGILPVGPRAFRQTFSSAPGQVPATANIVIAADNQYTLYVNGVNIGNGTSNKIAQHYTVNFATGPTEIVLAVLANNTDVSVAGLLVEMEVNMQPSGPASCTAGSFVLTDAGWKSTKGDIPAGFEQPEFDDSAWPPADAGGLYGAAPWGNLPIAAASPPVTI</sequence>
<comment type="caution">
    <text evidence="2">The sequence shown here is derived from an EMBL/GenBank/DDBJ whole genome shotgun (WGS) entry which is preliminary data.</text>
</comment>
<evidence type="ECO:0000313" key="3">
    <source>
        <dbReference type="Proteomes" id="UP001219525"/>
    </source>
</evidence>
<reference evidence="2" key="1">
    <citation type="submission" date="2023-03" db="EMBL/GenBank/DDBJ databases">
        <title>Massive genome expansion in bonnet fungi (Mycena s.s.) driven by repeated elements and novel gene families across ecological guilds.</title>
        <authorList>
            <consortium name="Lawrence Berkeley National Laboratory"/>
            <person name="Harder C.B."/>
            <person name="Miyauchi S."/>
            <person name="Viragh M."/>
            <person name="Kuo A."/>
            <person name="Thoen E."/>
            <person name="Andreopoulos B."/>
            <person name="Lu D."/>
            <person name="Skrede I."/>
            <person name="Drula E."/>
            <person name="Henrissat B."/>
            <person name="Morin E."/>
            <person name="Kohler A."/>
            <person name="Barry K."/>
            <person name="LaButti K."/>
            <person name="Morin E."/>
            <person name="Salamov A."/>
            <person name="Lipzen A."/>
            <person name="Mereny Z."/>
            <person name="Hegedus B."/>
            <person name="Baldrian P."/>
            <person name="Stursova M."/>
            <person name="Weitz H."/>
            <person name="Taylor A."/>
            <person name="Grigoriev I.V."/>
            <person name="Nagy L.G."/>
            <person name="Martin F."/>
            <person name="Kauserud H."/>
        </authorList>
    </citation>
    <scope>NUCLEOTIDE SEQUENCE</scope>
    <source>
        <strain evidence="2">9144</strain>
    </source>
</reference>
<dbReference type="SUPFAM" id="SSF49785">
    <property type="entry name" value="Galactose-binding domain-like"/>
    <property type="match status" value="1"/>
</dbReference>
<feature type="signal peptide" evidence="1">
    <location>
        <begin position="1"/>
        <end position="24"/>
    </location>
</feature>
<feature type="chain" id="PRO_5041918802" evidence="1">
    <location>
        <begin position="25"/>
        <end position="376"/>
    </location>
</feature>
<dbReference type="Gene3D" id="2.60.120.260">
    <property type="entry name" value="Galactose-binding domain-like"/>
    <property type="match status" value="2"/>
</dbReference>
<evidence type="ECO:0000313" key="2">
    <source>
        <dbReference type="EMBL" id="KAJ7210801.1"/>
    </source>
</evidence>
<protein>
    <submittedName>
        <fullName evidence="2">Uncharacterized protein</fullName>
    </submittedName>
</protein>
<name>A0AAD6YFN6_9AGAR</name>
<keyword evidence="1" id="KW-0732">Signal</keyword>
<dbReference type="AlphaFoldDB" id="A0AAD6YFN6"/>
<evidence type="ECO:0000256" key="1">
    <source>
        <dbReference type="SAM" id="SignalP"/>
    </source>
</evidence>
<organism evidence="2 3">
    <name type="scientific">Mycena pura</name>
    <dbReference type="NCBI Taxonomy" id="153505"/>
    <lineage>
        <taxon>Eukaryota</taxon>
        <taxon>Fungi</taxon>
        <taxon>Dikarya</taxon>
        <taxon>Basidiomycota</taxon>
        <taxon>Agaricomycotina</taxon>
        <taxon>Agaricomycetes</taxon>
        <taxon>Agaricomycetidae</taxon>
        <taxon>Agaricales</taxon>
        <taxon>Marasmiineae</taxon>
        <taxon>Mycenaceae</taxon>
        <taxon>Mycena</taxon>
    </lineage>
</organism>
<gene>
    <name evidence="2" type="ORF">GGX14DRAFT_394426</name>
</gene>
<dbReference type="EMBL" id="JARJCW010000027">
    <property type="protein sequence ID" value="KAJ7210801.1"/>
    <property type="molecule type" value="Genomic_DNA"/>
</dbReference>
<dbReference type="Proteomes" id="UP001219525">
    <property type="component" value="Unassembled WGS sequence"/>
</dbReference>
<proteinExistence type="predicted"/>
<keyword evidence="3" id="KW-1185">Reference proteome</keyword>
<dbReference type="InterPro" id="IPR008979">
    <property type="entry name" value="Galactose-bd-like_sf"/>
</dbReference>
<accession>A0AAD6YFN6</accession>